<feature type="domain" description="EGF-like" evidence="8">
    <location>
        <begin position="128"/>
        <end position="166"/>
    </location>
</feature>
<dbReference type="OrthoDB" id="5985519at2759"/>
<evidence type="ECO:0000256" key="7">
    <source>
        <dbReference type="SAM" id="Phobius"/>
    </source>
</evidence>
<dbReference type="InParanoid" id="A0A1S3JYY8"/>
<dbReference type="InterPro" id="IPR000152">
    <property type="entry name" value="EGF-type_Asp/Asn_hydroxyl_site"/>
</dbReference>
<keyword evidence="7" id="KW-0472">Membrane</keyword>
<keyword evidence="7" id="KW-0812">Transmembrane</keyword>
<reference evidence="10" key="1">
    <citation type="submission" date="2025-08" db="UniProtKB">
        <authorList>
            <consortium name="RefSeq"/>
        </authorList>
    </citation>
    <scope>IDENTIFICATION</scope>
    <source>
        <tissue evidence="10">Gonads</tissue>
    </source>
</reference>
<feature type="compositionally biased region" description="Acidic residues" evidence="6">
    <location>
        <begin position="629"/>
        <end position="663"/>
    </location>
</feature>
<dbReference type="CDD" id="cd00054">
    <property type="entry name" value="EGF_CA"/>
    <property type="match status" value="2"/>
</dbReference>
<dbReference type="InterPro" id="IPR049883">
    <property type="entry name" value="NOTCH1_EGF-like"/>
</dbReference>
<dbReference type="FunFam" id="2.10.25.10:FF:000240">
    <property type="entry name" value="Vitamin K-dependent protein S"/>
    <property type="match status" value="2"/>
</dbReference>
<dbReference type="InterPro" id="IPR009030">
    <property type="entry name" value="Growth_fac_rcpt_cys_sf"/>
</dbReference>
<name>A0A1S3JYY8_LINAN</name>
<dbReference type="PROSITE" id="PS00010">
    <property type="entry name" value="ASX_HYDROXYL"/>
    <property type="match status" value="3"/>
</dbReference>
<dbReference type="FunFam" id="2.10.25.10:FF:000038">
    <property type="entry name" value="Fibrillin 2"/>
    <property type="match status" value="1"/>
</dbReference>
<feature type="region of interest" description="Disordered" evidence="6">
    <location>
        <begin position="629"/>
        <end position="676"/>
    </location>
</feature>
<evidence type="ECO:0000256" key="2">
    <source>
        <dbReference type="ARBA" id="ARBA00022729"/>
    </source>
</evidence>
<dbReference type="PROSITE" id="PS50026">
    <property type="entry name" value="EGF_3"/>
    <property type="match status" value="1"/>
</dbReference>
<dbReference type="SMART" id="SM00179">
    <property type="entry name" value="EGF_CA"/>
    <property type="match status" value="3"/>
</dbReference>
<feature type="compositionally biased region" description="Polar residues" evidence="6">
    <location>
        <begin position="451"/>
        <end position="460"/>
    </location>
</feature>
<dbReference type="PROSITE" id="PS01187">
    <property type="entry name" value="EGF_CA"/>
    <property type="match status" value="1"/>
</dbReference>
<keyword evidence="1 5" id="KW-0245">EGF-like domain</keyword>
<dbReference type="Proteomes" id="UP000085678">
    <property type="component" value="Unplaced"/>
</dbReference>
<keyword evidence="7" id="KW-1133">Transmembrane helix</keyword>
<dbReference type="PROSITE" id="PS01186">
    <property type="entry name" value="EGF_2"/>
    <property type="match status" value="1"/>
</dbReference>
<feature type="region of interest" description="Disordered" evidence="6">
    <location>
        <begin position="440"/>
        <end position="460"/>
    </location>
</feature>
<dbReference type="RefSeq" id="XP_013415294.1">
    <property type="nucleotide sequence ID" value="XM_013559840.1"/>
</dbReference>
<evidence type="ECO:0000313" key="10">
    <source>
        <dbReference type="RefSeq" id="XP_013415294.1"/>
    </source>
</evidence>
<accession>A0A1S3JYY8</accession>
<comment type="caution">
    <text evidence="5">Lacks conserved residue(s) required for the propagation of feature annotation.</text>
</comment>
<keyword evidence="3" id="KW-0677">Repeat</keyword>
<keyword evidence="2" id="KW-0732">Signal</keyword>
<dbReference type="Pfam" id="PF07645">
    <property type="entry name" value="EGF_CA"/>
    <property type="match status" value="3"/>
</dbReference>
<dbReference type="SUPFAM" id="SSF57184">
    <property type="entry name" value="Growth factor receptor domain"/>
    <property type="match status" value="1"/>
</dbReference>
<feature type="compositionally biased region" description="Low complexity" evidence="6">
    <location>
        <begin position="565"/>
        <end position="574"/>
    </location>
</feature>
<dbReference type="PANTHER" id="PTHR24050:SF28">
    <property type="entry name" value="UROMODULIN-LIKE"/>
    <property type="match status" value="1"/>
</dbReference>
<feature type="transmembrane region" description="Helical" evidence="7">
    <location>
        <begin position="357"/>
        <end position="383"/>
    </location>
</feature>
<dbReference type="InterPro" id="IPR000742">
    <property type="entry name" value="EGF"/>
</dbReference>
<feature type="region of interest" description="Disordered" evidence="6">
    <location>
        <begin position="481"/>
        <end position="501"/>
    </location>
</feature>
<evidence type="ECO:0000256" key="5">
    <source>
        <dbReference type="PROSITE-ProRule" id="PRU00076"/>
    </source>
</evidence>
<proteinExistence type="predicted"/>
<dbReference type="InterPro" id="IPR018097">
    <property type="entry name" value="EGF_Ca-bd_CS"/>
</dbReference>
<evidence type="ECO:0000256" key="1">
    <source>
        <dbReference type="ARBA" id="ARBA00022536"/>
    </source>
</evidence>
<dbReference type="SMART" id="SM00181">
    <property type="entry name" value="EGF"/>
    <property type="match status" value="4"/>
</dbReference>
<evidence type="ECO:0000256" key="6">
    <source>
        <dbReference type="SAM" id="MobiDB-lite"/>
    </source>
</evidence>
<dbReference type="Gene3D" id="2.10.25.10">
    <property type="entry name" value="Laminin"/>
    <property type="match status" value="3"/>
</dbReference>
<dbReference type="SUPFAM" id="SSF57196">
    <property type="entry name" value="EGF/Laminin"/>
    <property type="match status" value="1"/>
</dbReference>
<keyword evidence="4" id="KW-1015">Disulfide bond</keyword>
<evidence type="ECO:0000256" key="4">
    <source>
        <dbReference type="ARBA" id="ARBA00023157"/>
    </source>
</evidence>
<evidence type="ECO:0000313" key="9">
    <source>
        <dbReference type="Proteomes" id="UP000085678"/>
    </source>
</evidence>
<dbReference type="GeneID" id="106177151"/>
<dbReference type="PANTHER" id="PTHR24050">
    <property type="entry name" value="PA14 DOMAIN-CONTAINING PROTEIN"/>
    <property type="match status" value="1"/>
</dbReference>
<dbReference type="InterPro" id="IPR001881">
    <property type="entry name" value="EGF-like_Ca-bd_dom"/>
</dbReference>
<gene>
    <name evidence="10" type="primary">LOC106177151</name>
</gene>
<dbReference type="AlphaFoldDB" id="A0A1S3JYY8"/>
<feature type="region of interest" description="Disordered" evidence="6">
    <location>
        <begin position="517"/>
        <end position="536"/>
    </location>
</feature>
<keyword evidence="9" id="KW-1185">Reference proteome</keyword>
<evidence type="ECO:0000256" key="3">
    <source>
        <dbReference type="ARBA" id="ARBA00022737"/>
    </source>
</evidence>
<dbReference type="InterPro" id="IPR052235">
    <property type="entry name" value="Nephronectin_domain"/>
</dbReference>
<protein>
    <submittedName>
        <fullName evidence="10">Uncharacterized protein LOC106177151</fullName>
    </submittedName>
</protein>
<dbReference type="STRING" id="7574.A0A1S3JYY8"/>
<feature type="region of interest" description="Disordered" evidence="6">
    <location>
        <begin position="551"/>
        <end position="576"/>
    </location>
</feature>
<sequence length="734" mass="78957">MLYNVNECVPASDCSQTCINTEGSYTCRCDTAFSLQADGKSCAPTTVCTTNIGCDLVNGWCYEDSSGTNQCSCKKGFTLTGGTQCNDEDECSTGANRCNQQCVNTVGSYNCSCNGGYTMSTDGYTCKDIDECNQLASVCNSTQLCINSPGGYSCTCPTGTVDIGGECRQLADNVMPAADETRTPSTDERENAVRMSAQMDISDYTVAVDTAVTTTIASAATTYCAGGNCTLISGTATTRRRRSTPTLTFNYNFVLRVPGYPAPSSDDPTSIDLAYYVLTDTGDILPAADLVAVMHDAQRDLQIALGNVSITQLEFLVVPFTGSNATNATNASNATTPAVNATTPSDILIAYNAESTYWIWGVAIGGSVLLIIIIVVITTAVCVRMHNASKYMTVGTSPEPQTDNGIEATYRKVSTSSPVVRSDTAQMVTRVSHPYTLFERDANGKVPPSSPTLSSSEIPRTQQVRRLSHLTVDVTMTESIVNGEVPPLPPSPTLSSSTHPAVHTTRLLSHSNIMFESDVNGEESPPSPTLSSSSDLAAQKVRRLFQPNTMFENDVNGEASPPSPTLSSTTAPAAQKVKGLSHPNTMFENDVNGEESPPIPLVCDATVPAVQTVRVLSQSDTLLIDSDVDSMDDAEDDEFHPIEDNGDEDEDDDDDSDDDDDYHNDDYDGMYFDDVADYGDGRELDYDDCRDNEIWISSPRVSYEFTPPAVSKVQIRKPNTGEHRSCWETESVTE</sequence>
<dbReference type="KEGG" id="lak:106177151"/>
<organism evidence="9 10">
    <name type="scientific">Lingula anatina</name>
    <name type="common">Brachiopod</name>
    <name type="synonym">Lingula unguis</name>
    <dbReference type="NCBI Taxonomy" id="7574"/>
    <lineage>
        <taxon>Eukaryota</taxon>
        <taxon>Metazoa</taxon>
        <taxon>Spiralia</taxon>
        <taxon>Lophotrochozoa</taxon>
        <taxon>Brachiopoda</taxon>
        <taxon>Linguliformea</taxon>
        <taxon>Lingulata</taxon>
        <taxon>Lingulida</taxon>
        <taxon>Linguloidea</taxon>
        <taxon>Lingulidae</taxon>
        <taxon>Lingula</taxon>
    </lineage>
</organism>
<evidence type="ECO:0000259" key="8">
    <source>
        <dbReference type="PROSITE" id="PS50026"/>
    </source>
</evidence>
<dbReference type="GO" id="GO:0005509">
    <property type="term" value="F:calcium ion binding"/>
    <property type="evidence" value="ECO:0007669"/>
    <property type="project" value="InterPro"/>
</dbReference>